<organism evidence="1 2">
    <name type="scientific">Hyalomma asiaticum</name>
    <name type="common">Tick</name>
    <dbReference type="NCBI Taxonomy" id="266040"/>
    <lineage>
        <taxon>Eukaryota</taxon>
        <taxon>Metazoa</taxon>
        <taxon>Ecdysozoa</taxon>
        <taxon>Arthropoda</taxon>
        <taxon>Chelicerata</taxon>
        <taxon>Arachnida</taxon>
        <taxon>Acari</taxon>
        <taxon>Parasitiformes</taxon>
        <taxon>Ixodida</taxon>
        <taxon>Ixodoidea</taxon>
        <taxon>Ixodidae</taxon>
        <taxon>Hyalomminae</taxon>
        <taxon>Hyalomma</taxon>
    </lineage>
</organism>
<comment type="caution">
    <text evidence="1">The sequence shown here is derived from an EMBL/GenBank/DDBJ whole genome shotgun (WGS) entry which is preliminary data.</text>
</comment>
<reference evidence="1" key="1">
    <citation type="submission" date="2020-05" db="EMBL/GenBank/DDBJ databases">
        <title>Large-scale comparative analyses of tick genomes elucidate their genetic diversity and vector capacities.</title>
        <authorList>
            <person name="Jia N."/>
            <person name="Wang J."/>
            <person name="Shi W."/>
            <person name="Du L."/>
            <person name="Sun Y."/>
            <person name="Zhan W."/>
            <person name="Jiang J."/>
            <person name="Wang Q."/>
            <person name="Zhang B."/>
            <person name="Ji P."/>
            <person name="Sakyi L.B."/>
            <person name="Cui X."/>
            <person name="Yuan T."/>
            <person name="Jiang B."/>
            <person name="Yang W."/>
            <person name="Lam T.T.-Y."/>
            <person name="Chang Q."/>
            <person name="Ding S."/>
            <person name="Wang X."/>
            <person name="Zhu J."/>
            <person name="Ruan X."/>
            <person name="Zhao L."/>
            <person name="Wei J."/>
            <person name="Que T."/>
            <person name="Du C."/>
            <person name="Cheng J."/>
            <person name="Dai P."/>
            <person name="Han X."/>
            <person name="Huang E."/>
            <person name="Gao Y."/>
            <person name="Liu J."/>
            <person name="Shao H."/>
            <person name="Ye R."/>
            <person name="Li L."/>
            <person name="Wei W."/>
            <person name="Wang X."/>
            <person name="Wang C."/>
            <person name="Yang T."/>
            <person name="Huo Q."/>
            <person name="Li W."/>
            <person name="Guo W."/>
            <person name="Chen H."/>
            <person name="Zhou L."/>
            <person name="Ni X."/>
            <person name="Tian J."/>
            <person name="Zhou Y."/>
            <person name="Sheng Y."/>
            <person name="Liu T."/>
            <person name="Pan Y."/>
            <person name="Xia L."/>
            <person name="Li J."/>
            <person name="Zhao F."/>
            <person name="Cao W."/>
        </authorList>
    </citation>
    <scope>NUCLEOTIDE SEQUENCE</scope>
    <source>
        <strain evidence="1">Hyas-2018</strain>
    </source>
</reference>
<dbReference type="EMBL" id="CM023481">
    <property type="protein sequence ID" value="KAH6944267.1"/>
    <property type="molecule type" value="Genomic_DNA"/>
</dbReference>
<accession>A0ACB7T9V2</accession>
<proteinExistence type="predicted"/>
<sequence>MGIFKAPSQSERRECAVSVMASTSLADAPRKQRISMDSDESELESLDGDSSTDTEDDGDSSDFSSDGGKCIKPPQNINGCPPASFSFS</sequence>
<evidence type="ECO:0000313" key="1">
    <source>
        <dbReference type="EMBL" id="KAH6944267.1"/>
    </source>
</evidence>
<keyword evidence="2" id="KW-1185">Reference proteome</keyword>
<evidence type="ECO:0000313" key="2">
    <source>
        <dbReference type="Proteomes" id="UP000821845"/>
    </source>
</evidence>
<name>A0ACB7T9V2_HYAAI</name>
<protein>
    <submittedName>
        <fullName evidence="1">Uncharacterized protein</fullName>
    </submittedName>
</protein>
<gene>
    <name evidence="1" type="ORF">HPB50_002526</name>
</gene>
<dbReference type="Proteomes" id="UP000821845">
    <property type="component" value="Chromosome 1"/>
</dbReference>